<dbReference type="EMBL" id="JARJCW010000089">
    <property type="protein sequence ID" value="KAJ7195610.1"/>
    <property type="molecule type" value="Genomic_DNA"/>
</dbReference>
<evidence type="ECO:0000313" key="1">
    <source>
        <dbReference type="EMBL" id="KAJ7195610.1"/>
    </source>
</evidence>
<proteinExistence type="predicted"/>
<name>A0AAD6UZC9_9AGAR</name>
<keyword evidence="2" id="KW-1185">Reference proteome</keyword>
<comment type="caution">
    <text evidence="1">The sequence shown here is derived from an EMBL/GenBank/DDBJ whole genome shotgun (WGS) entry which is preliminary data.</text>
</comment>
<dbReference type="AlphaFoldDB" id="A0AAD6UZC9"/>
<protein>
    <submittedName>
        <fullName evidence="1">Uncharacterized protein</fullName>
    </submittedName>
</protein>
<organism evidence="1 2">
    <name type="scientific">Mycena pura</name>
    <dbReference type="NCBI Taxonomy" id="153505"/>
    <lineage>
        <taxon>Eukaryota</taxon>
        <taxon>Fungi</taxon>
        <taxon>Dikarya</taxon>
        <taxon>Basidiomycota</taxon>
        <taxon>Agaricomycotina</taxon>
        <taxon>Agaricomycetes</taxon>
        <taxon>Agaricomycetidae</taxon>
        <taxon>Agaricales</taxon>
        <taxon>Marasmiineae</taxon>
        <taxon>Mycenaceae</taxon>
        <taxon>Mycena</taxon>
    </lineage>
</organism>
<accession>A0AAD6UZC9</accession>
<gene>
    <name evidence="1" type="ORF">GGX14DRAFT_700677</name>
</gene>
<dbReference type="Proteomes" id="UP001219525">
    <property type="component" value="Unassembled WGS sequence"/>
</dbReference>
<reference evidence="1" key="1">
    <citation type="submission" date="2023-03" db="EMBL/GenBank/DDBJ databases">
        <title>Massive genome expansion in bonnet fungi (Mycena s.s.) driven by repeated elements and novel gene families across ecological guilds.</title>
        <authorList>
            <consortium name="Lawrence Berkeley National Laboratory"/>
            <person name="Harder C.B."/>
            <person name="Miyauchi S."/>
            <person name="Viragh M."/>
            <person name="Kuo A."/>
            <person name="Thoen E."/>
            <person name="Andreopoulos B."/>
            <person name="Lu D."/>
            <person name="Skrede I."/>
            <person name="Drula E."/>
            <person name="Henrissat B."/>
            <person name="Morin E."/>
            <person name="Kohler A."/>
            <person name="Barry K."/>
            <person name="LaButti K."/>
            <person name="Morin E."/>
            <person name="Salamov A."/>
            <person name="Lipzen A."/>
            <person name="Mereny Z."/>
            <person name="Hegedus B."/>
            <person name="Baldrian P."/>
            <person name="Stursova M."/>
            <person name="Weitz H."/>
            <person name="Taylor A."/>
            <person name="Grigoriev I.V."/>
            <person name="Nagy L.G."/>
            <person name="Martin F."/>
            <person name="Kauserud H."/>
        </authorList>
    </citation>
    <scope>NUCLEOTIDE SEQUENCE</scope>
    <source>
        <strain evidence="1">9144</strain>
    </source>
</reference>
<sequence>MTKHPTQRSVRFSKLVSDYGAEFFRDALTRFIVRFNNPTFTSRQVETESSSIALPFNSVPVFHRIKYTTEDPYTTGGPSDSVIDSIHVQPAKLAANGKGFPGRFDTALVNDGSGKMIGTDGYRVAQVRAVFSFKPQHIKTLFPSDASPPTYLAYIEWFSPFPSQPEPHHLMYKIKRSLKEGSRMVSVIPVANIRRSVHLIPKFGPVAPPEWTREDILRILPLFSAGTRLCLEDYFDAHLTSVHTIVSDLSLHSYEPEVTDTLLGTLTAPCLKRLSVTGWFSITGVTSFFDRSLCPLTHLSIAWYDQFSDEMLALLGSPHARDIVDFDVTLPGALMPRKLADALSKHDIVPNLRALAFRRGVRLDEAKVLEIHANRRPTLQSLWLDRPGLLSQDTVQALKSGGLEVMLFSDKD</sequence>
<evidence type="ECO:0000313" key="2">
    <source>
        <dbReference type="Proteomes" id="UP001219525"/>
    </source>
</evidence>